<dbReference type="InterPro" id="IPR023393">
    <property type="entry name" value="START-like_dom_sf"/>
</dbReference>
<proteinExistence type="predicted"/>
<sequence length="149" mass="17710">MQIQIETPVLQDYLQVKAGFTESLFKDLAPPFPPVKVLRFDGCKKGDQVTLELDFFLFKQKWVSLITEDQTTDSEFYFIDEGIQLPFFLGKWKHKHRIIARGNGSVIRDEIAFSGPFFWVTPLLFPVLWVQFWYRKPIYRKIFKKKKLN</sequence>
<accession>A0A326RXD7</accession>
<dbReference type="AlphaFoldDB" id="A0A326RXD7"/>
<feature type="transmembrane region" description="Helical" evidence="1">
    <location>
        <begin position="117"/>
        <end position="134"/>
    </location>
</feature>
<keyword evidence="3" id="KW-1185">Reference proteome</keyword>
<dbReference type="Gene3D" id="3.30.530.20">
    <property type="match status" value="1"/>
</dbReference>
<reference evidence="2 3" key="1">
    <citation type="submission" date="2018-06" db="EMBL/GenBank/DDBJ databases">
        <title>Genomic Encyclopedia of Archaeal and Bacterial Type Strains, Phase II (KMG-II): from individual species to whole genera.</title>
        <authorList>
            <person name="Goeker M."/>
        </authorList>
    </citation>
    <scope>NUCLEOTIDE SEQUENCE [LARGE SCALE GENOMIC DNA]</scope>
    <source>
        <strain evidence="2 3">T4</strain>
    </source>
</reference>
<dbReference type="Proteomes" id="UP000248917">
    <property type="component" value="Unassembled WGS sequence"/>
</dbReference>
<keyword evidence="1" id="KW-0812">Transmembrane</keyword>
<gene>
    <name evidence="2" type="ORF">CLV31_102355</name>
</gene>
<dbReference type="EMBL" id="QKTX01000002">
    <property type="protein sequence ID" value="PZV86455.1"/>
    <property type="molecule type" value="Genomic_DNA"/>
</dbReference>
<protein>
    <submittedName>
        <fullName evidence="2">Ligand-binding SRPBCC domain-containing protein</fullName>
    </submittedName>
</protein>
<dbReference type="RefSeq" id="WP_111391585.1">
    <property type="nucleotide sequence ID" value="NZ_QKTX01000002.1"/>
</dbReference>
<keyword evidence="1" id="KW-1133">Transmembrane helix</keyword>
<dbReference type="SUPFAM" id="SSF55961">
    <property type="entry name" value="Bet v1-like"/>
    <property type="match status" value="1"/>
</dbReference>
<dbReference type="OrthoDB" id="838246at2"/>
<evidence type="ECO:0000313" key="2">
    <source>
        <dbReference type="EMBL" id="PZV86455.1"/>
    </source>
</evidence>
<name>A0A326RXD7_9BACT</name>
<evidence type="ECO:0000313" key="3">
    <source>
        <dbReference type="Proteomes" id="UP000248917"/>
    </source>
</evidence>
<organism evidence="2 3">
    <name type="scientific">Algoriphagus aquaeductus</name>
    <dbReference type="NCBI Taxonomy" id="475299"/>
    <lineage>
        <taxon>Bacteria</taxon>
        <taxon>Pseudomonadati</taxon>
        <taxon>Bacteroidota</taxon>
        <taxon>Cytophagia</taxon>
        <taxon>Cytophagales</taxon>
        <taxon>Cyclobacteriaceae</taxon>
        <taxon>Algoriphagus</taxon>
    </lineage>
</organism>
<evidence type="ECO:0000256" key="1">
    <source>
        <dbReference type="SAM" id="Phobius"/>
    </source>
</evidence>
<keyword evidence="1" id="KW-0472">Membrane</keyword>
<comment type="caution">
    <text evidence="2">The sequence shown here is derived from an EMBL/GenBank/DDBJ whole genome shotgun (WGS) entry which is preliminary data.</text>
</comment>